<dbReference type="Pfam" id="PF22996">
    <property type="entry name" value="C2H2-2nd_BIRD-IDD"/>
    <property type="match status" value="1"/>
</dbReference>
<dbReference type="InterPro" id="IPR055186">
    <property type="entry name" value="C2H2-2nd_BIRD-IDD"/>
</dbReference>
<dbReference type="Pfam" id="PF22995">
    <property type="entry name" value="C2CH-3rd_BIRD-IDD"/>
    <property type="match status" value="1"/>
</dbReference>
<keyword evidence="5" id="KW-0805">Transcription regulation</keyword>
<evidence type="ECO:0000256" key="2">
    <source>
        <dbReference type="ARBA" id="ARBA00022737"/>
    </source>
</evidence>
<dbReference type="PANTHER" id="PTHR10593">
    <property type="entry name" value="SERINE/THREONINE-PROTEIN KINASE RIO"/>
    <property type="match status" value="1"/>
</dbReference>
<reference evidence="12" key="1">
    <citation type="journal article" date="2020" name="Sci. Rep.">
        <title>Chromosome-scale genome assembly for the duckweed Spirodela intermedia, integrating cytogenetic maps, PacBio and Oxford Nanopore libraries.</title>
        <authorList>
            <person name="Hoang P.T.N."/>
            <person name="Fiebig A."/>
            <person name="Novak P."/>
            <person name="Macas J."/>
            <person name="Cao H.X."/>
            <person name="Stepanenko A."/>
            <person name="Chen G."/>
            <person name="Borisjuk N."/>
            <person name="Scholz U."/>
            <person name="Schubert I."/>
        </authorList>
    </citation>
    <scope>NUCLEOTIDE SEQUENCE [LARGE SCALE GENOMIC DNA]</scope>
</reference>
<evidence type="ECO:0000256" key="1">
    <source>
        <dbReference type="ARBA" id="ARBA00022723"/>
    </source>
</evidence>
<evidence type="ECO:0000256" key="3">
    <source>
        <dbReference type="ARBA" id="ARBA00022771"/>
    </source>
</evidence>
<evidence type="ECO:0000256" key="4">
    <source>
        <dbReference type="ARBA" id="ARBA00022833"/>
    </source>
</evidence>
<evidence type="ECO:0000256" key="6">
    <source>
        <dbReference type="ARBA" id="ARBA00023163"/>
    </source>
</evidence>
<dbReference type="SUPFAM" id="SSF57667">
    <property type="entry name" value="beta-beta-alpha zinc fingers"/>
    <property type="match status" value="1"/>
</dbReference>
<keyword evidence="3" id="KW-0863">Zinc-finger</keyword>
<organism evidence="11 12">
    <name type="scientific">Spirodela intermedia</name>
    <name type="common">Intermediate duckweed</name>
    <dbReference type="NCBI Taxonomy" id="51605"/>
    <lineage>
        <taxon>Eukaryota</taxon>
        <taxon>Viridiplantae</taxon>
        <taxon>Streptophyta</taxon>
        <taxon>Embryophyta</taxon>
        <taxon>Tracheophyta</taxon>
        <taxon>Spermatophyta</taxon>
        <taxon>Magnoliopsida</taxon>
        <taxon>Liliopsida</taxon>
        <taxon>Araceae</taxon>
        <taxon>Lemnoideae</taxon>
        <taxon>Spirodela</taxon>
    </lineage>
</organism>
<evidence type="ECO:0000313" key="11">
    <source>
        <dbReference type="EMBL" id="CAA6673926.1"/>
    </source>
</evidence>
<gene>
    <name evidence="11" type="ORF">SI7747_UN020284</name>
</gene>
<keyword evidence="4" id="KW-0862">Zinc</keyword>
<dbReference type="Proteomes" id="UP001189122">
    <property type="component" value="Unassembled WGS sequence"/>
</dbReference>
<keyword evidence="1" id="KW-0479">Metal-binding</keyword>
<proteinExistence type="predicted"/>
<keyword evidence="2" id="KW-0677">Repeat</keyword>
<dbReference type="PANTHER" id="PTHR10593:SF148">
    <property type="entry name" value="ZINC FINGER PROTEIN MAGPIE"/>
    <property type="match status" value="1"/>
</dbReference>
<evidence type="ECO:0000259" key="10">
    <source>
        <dbReference type="Pfam" id="PF22996"/>
    </source>
</evidence>
<dbReference type="InterPro" id="IPR055187">
    <property type="entry name" value="C2CH-3rd_BIRD-IDD"/>
</dbReference>
<dbReference type="InterPro" id="IPR031140">
    <property type="entry name" value="IDD1-16"/>
</dbReference>
<feature type="domain" description="BIRD-IDD transcription factor fourth C2HC zinc finger" evidence="8">
    <location>
        <begin position="153"/>
        <end position="177"/>
    </location>
</feature>
<sequence length="292" mass="31969">MQSRVESHKPMPGFNPPPAKKKRNLPGTPDPEAEVIALSPKTLLATNRFLCEICVASQGHNLPWKLKQRSTKEPRKRVYVCPEKSCVHHHPSRALGDLTGIKKHFCRKHGEKKWKCDKCSKRYAVQSDWKAHMKTCGTREYRAIVARSSPGMRDSFITHRAFCDALAEETARLCAASSSVSCVTTAANGGAVSCQLPGGSMRSSLHLLPTTSDMKETAISHHLLASVPSLYSTQHQQPSAPPPDMSATALLQKAAQIGIAPIEPPFLWSLYSKSGGGGIQVEDSNKFENFSL</sequence>
<dbReference type="EMBL" id="CACRZD030000038">
    <property type="protein sequence ID" value="CAA6673926.1"/>
    <property type="molecule type" value="Genomic_DNA"/>
</dbReference>
<accession>A0ABN7E7U9</accession>
<feature type="domain" description="BIRD-IDD transcription factor third C2HC zinc finger" evidence="9">
    <location>
        <begin position="113"/>
        <end position="137"/>
    </location>
</feature>
<dbReference type="InterPro" id="IPR055185">
    <property type="entry name" value="C2CH-4th_BIRD-IDD"/>
</dbReference>
<evidence type="ECO:0008006" key="13">
    <source>
        <dbReference type="Google" id="ProtNLM"/>
    </source>
</evidence>
<feature type="domain" description="BIRD-IDD transcription factor second C2H2 zinc finger" evidence="10">
    <location>
        <begin position="75"/>
        <end position="109"/>
    </location>
</feature>
<feature type="region of interest" description="Disordered" evidence="7">
    <location>
        <begin position="1"/>
        <end position="31"/>
    </location>
</feature>
<comment type="caution">
    <text evidence="11">The sequence shown here is derived from an EMBL/GenBank/DDBJ whole genome shotgun (WGS) entry which is preliminary data.</text>
</comment>
<keyword evidence="12" id="KW-1185">Reference proteome</keyword>
<evidence type="ECO:0000256" key="5">
    <source>
        <dbReference type="ARBA" id="ARBA00023015"/>
    </source>
</evidence>
<evidence type="ECO:0000313" key="12">
    <source>
        <dbReference type="Proteomes" id="UP001189122"/>
    </source>
</evidence>
<dbReference type="Pfam" id="PF22992">
    <property type="entry name" value="C2CH-4th_BIRD-IDD"/>
    <property type="match status" value="1"/>
</dbReference>
<evidence type="ECO:0000259" key="9">
    <source>
        <dbReference type="Pfam" id="PF22995"/>
    </source>
</evidence>
<keyword evidence="6" id="KW-0804">Transcription</keyword>
<name>A0ABN7E7U9_SPIIN</name>
<dbReference type="InterPro" id="IPR036236">
    <property type="entry name" value="Znf_C2H2_sf"/>
</dbReference>
<protein>
    <recommendedName>
        <fullName evidence="13">C2H2-type domain-containing protein</fullName>
    </recommendedName>
</protein>
<evidence type="ECO:0000256" key="7">
    <source>
        <dbReference type="SAM" id="MobiDB-lite"/>
    </source>
</evidence>
<evidence type="ECO:0000259" key="8">
    <source>
        <dbReference type="Pfam" id="PF22992"/>
    </source>
</evidence>